<evidence type="ECO:0000256" key="10">
    <source>
        <dbReference type="SAM" id="Phobius"/>
    </source>
</evidence>
<evidence type="ECO:0000256" key="7">
    <source>
        <dbReference type="ARBA" id="ARBA00023054"/>
    </source>
</evidence>
<dbReference type="GO" id="GO:0005783">
    <property type="term" value="C:endoplasmic reticulum"/>
    <property type="evidence" value="ECO:0007669"/>
    <property type="project" value="TreeGrafter"/>
</dbReference>
<dbReference type="InterPro" id="IPR000727">
    <property type="entry name" value="T_SNARE_dom"/>
</dbReference>
<dbReference type="OrthoDB" id="342981at2759"/>
<keyword evidence="8 10" id="KW-0472">Membrane</keyword>
<dbReference type="PANTHER" id="PTHR15959">
    <property type="entry name" value="SYNTAXIN-18"/>
    <property type="match status" value="1"/>
</dbReference>
<feature type="transmembrane region" description="Helical" evidence="10">
    <location>
        <begin position="287"/>
        <end position="305"/>
    </location>
</feature>
<keyword evidence="4 10" id="KW-0812">Transmembrane</keyword>
<proteinExistence type="inferred from homology"/>
<protein>
    <recommendedName>
        <fullName evidence="11">t-SNARE coiled-coil homology domain-containing protein</fullName>
    </recommendedName>
</protein>
<feature type="coiled-coil region" evidence="9">
    <location>
        <begin position="81"/>
        <end position="108"/>
    </location>
</feature>
<organism evidence="12 13">
    <name type="scientific">Thraustotheca clavata</name>
    <dbReference type="NCBI Taxonomy" id="74557"/>
    <lineage>
        <taxon>Eukaryota</taxon>
        <taxon>Sar</taxon>
        <taxon>Stramenopiles</taxon>
        <taxon>Oomycota</taxon>
        <taxon>Saprolegniomycetes</taxon>
        <taxon>Saprolegniales</taxon>
        <taxon>Achlyaceae</taxon>
        <taxon>Thraustotheca</taxon>
    </lineage>
</organism>
<comment type="similarity">
    <text evidence="2">Belongs to the syntaxin family.</text>
</comment>
<dbReference type="Proteomes" id="UP000243217">
    <property type="component" value="Unassembled WGS sequence"/>
</dbReference>
<evidence type="ECO:0000256" key="3">
    <source>
        <dbReference type="ARBA" id="ARBA00022448"/>
    </source>
</evidence>
<evidence type="ECO:0000256" key="6">
    <source>
        <dbReference type="ARBA" id="ARBA00022989"/>
    </source>
</evidence>
<dbReference type="GO" id="GO:0015031">
    <property type="term" value="P:protein transport"/>
    <property type="evidence" value="ECO:0007669"/>
    <property type="project" value="UniProtKB-KW"/>
</dbReference>
<dbReference type="EMBL" id="JNBS01002148">
    <property type="protein sequence ID" value="OQR95043.1"/>
    <property type="molecule type" value="Genomic_DNA"/>
</dbReference>
<accession>A0A1V9ZAN0</accession>
<keyword evidence="13" id="KW-1185">Reference proteome</keyword>
<dbReference type="Gene3D" id="1.20.5.110">
    <property type="match status" value="1"/>
</dbReference>
<keyword evidence="6 10" id="KW-1133">Transmembrane helix</keyword>
<keyword evidence="7 9" id="KW-0175">Coiled coil</keyword>
<evidence type="ECO:0000313" key="13">
    <source>
        <dbReference type="Proteomes" id="UP000243217"/>
    </source>
</evidence>
<reference evidence="12 13" key="1">
    <citation type="journal article" date="2014" name="Genome Biol. Evol.">
        <title>The secreted proteins of Achlya hypogyna and Thraustotheca clavata identify the ancestral oomycete secretome and reveal gene acquisitions by horizontal gene transfer.</title>
        <authorList>
            <person name="Misner I."/>
            <person name="Blouin N."/>
            <person name="Leonard G."/>
            <person name="Richards T.A."/>
            <person name="Lane C.E."/>
        </authorList>
    </citation>
    <scope>NUCLEOTIDE SEQUENCE [LARGE SCALE GENOMIC DNA]</scope>
    <source>
        <strain evidence="12 13">ATCC 34112</strain>
    </source>
</reference>
<evidence type="ECO:0000256" key="1">
    <source>
        <dbReference type="ARBA" id="ARBA00004211"/>
    </source>
</evidence>
<keyword evidence="3" id="KW-0813">Transport</keyword>
<feature type="domain" description="T-SNARE coiled-coil homology" evidence="11">
    <location>
        <begin position="216"/>
        <end position="278"/>
    </location>
</feature>
<evidence type="ECO:0000256" key="2">
    <source>
        <dbReference type="ARBA" id="ARBA00009063"/>
    </source>
</evidence>
<evidence type="ECO:0000313" key="12">
    <source>
        <dbReference type="EMBL" id="OQR95043.1"/>
    </source>
</evidence>
<dbReference type="SUPFAM" id="SSF47661">
    <property type="entry name" value="t-snare proteins"/>
    <property type="match status" value="1"/>
</dbReference>
<dbReference type="PROSITE" id="PS50192">
    <property type="entry name" value="T_SNARE"/>
    <property type="match status" value="1"/>
</dbReference>
<keyword evidence="5" id="KW-0653">Protein transport</keyword>
<dbReference type="GO" id="GO:0006890">
    <property type="term" value="P:retrograde vesicle-mediated transport, Golgi to endoplasmic reticulum"/>
    <property type="evidence" value="ECO:0007669"/>
    <property type="project" value="TreeGrafter"/>
</dbReference>
<dbReference type="STRING" id="74557.A0A1V9ZAN0"/>
<evidence type="ECO:0000256" key="5">
    <source>
        <dbReference type="ARBA" id="ARBA00022927"/>
    </source>
</evidence>
<evidence type="ECO:0000256" key="9">
    <source>
        <dbReference type="SAM" id="Coils"/>
    </source>
</evidence>
<dbReference type="GO" id="GO:0031201">
    <property type="term" value="C:SNARE complex"/>
    <property type="evidence" value="ECO:0007669"/>
    <property type="project" value="TreeGrafter"/>
</dbReference>
<evidence type="ECO:0000256" key="8">
    <source>
        <dbReference type="ARBA" id="ARBA00023136"/>
    </source>
</evidence>
<name>A0A1V9ZAN0_9STRA</name>
<gene>
    <name evidence="12" type="ORF">THRCLA_08030</name>
</gene>
<evidence type="ECO:0000259" key="11">
    <source>
        <dbReference type="PROSITE" id="PS50192"/>
    </source>
</evidence>
<sequence length="306" mass="35267">MDITDEFRKLTGGNVPLKEENPLSEFMSEATEVMHSIQKISTLLTSQKSNYIDPMRFLPSKASRFTDEEREELEESVLDSYRHCEKQIDALKDKIHSVNRSNKQYQKTKIHMEVIGYLSERVKRSLQSAKNDRKQRISRPFFASKRLLPDSVELHAPETESKPTPTPISEISLAQPFAIPRAPINPIPANEEEESNKWEFTEEENERYRAENIQLHEHLHEEIEAAKRLEVQMNEISGLMGHFAENIEVQHSNIESITTNAETASTNVVAGNRSLEKAYDYGTNRGFTIFCFYSAASLLILMIHYY</sequence>
<dbReference type="AlphaFoldDB" id="A0A1V9ZAN0"/>
<comment type="caution">
    <text evidence="12">The sequence shown here is derived from an EMBL/GenBank/DDBJ whole genome shotgun (WGS) entry which is preliminary data.</text>
</comment>
<comment type="subcellular location">
    <subcellularLocation>
        <location evidence="1">Membrane</location>
        <topology evidence="1">Single-pass type IV membrane protein</topology>
    </subcellularLocation>
</comment>
<dbReference type="InterPro" id="IPR010989">
    <property type="entry name" value="SNARE"/>
</dbReference>
<dbReference type="PANTHER" id="PTHR15959:SF0">
    <property type="entry name" value="SYNTAXIN-18"/>
    <property type="match status" value="1"/>
</dbReference>
<evidence type="ECO:0000256" key="4">
    <source>
        <dbReference type="ARBA" id="ARBA00022692"/>
    </source>
</evidence>